<sequence>MPQIAARVLELALRTLVDRRARKEALCPLEEPVLDVTSCLGLADTEISKVPLGIALGTAASGALEAAAMELRGTQEDAVTFWRMGEELGPRLASLRRLVGSDRRAPAERSLEEASTEWTVRSAEYEERLAKLEYELGRVAAAEQRPTTAFVSALRRRRLETGEKAEALRSALGRAVARLAEDLYAMESHFIYARPRLELQLRHEESGSYFFSVNNECGLEMEDIRALCDINASSKKGRQGVTGHKGIGWKSCFQVSDCPYMLSGAFALKFDIAGPLGQLGYVTPTWVREEELTSLPAEVREGHQRGATVIYLPLRIHSGELHKDHRLCLLFLRRLQQIALGYADGREVELAAEADDSDSSLRSIVRTTRSGQSSLRFLLHKENVDAPGDAGSAARQGCLTLAFPVMIQGPEEDPPLQAIFCCLPVRSVGFRFAVDVHGDTLAPIALRLLASEPSGALWRQVHDRLLGCLQGTACVAVEGGALDLPENCLLRPASGPAREASYLIPTGLLERCLGKRFVERAARVQLEELCFRHWLAILSFCGDGWSEGLSGDALTKPPSERRHFFATLWTFLGMELAREPGEVLPKLWPLRIFPAEEGKLLRLSDGPILRSFHPKVAEESQSRSGPLGHLGVLVNVEDG</sequence>
<dbReference type="PANTHER" id="PTHR32387">
    <property type="entry name" value="WU:FJ29H11"/>
    <property type="match status" value="1"/>
</dbReference>
<evidence type="ECO:0008006" key="3">
    <source>
        <dbReference type="Google" id="ProtNLM"/>
    </source>
</evidence>
<evidence type="ECO:0000313" key="2">
    <source>
        <dbReference type="Proteomes" id="UP000186817"/>
    </source>
</evidence>
<dbReference type="PANTHER" id="PTHR32387:SF0">
    <property type="entry name" value="PROTEIN NO VEIN"/>
    <property type="match status" value="1"/>
</dbReference>
<name>A0A1Q9CLZ5_SYMMI</name>
<dbReference type="EMBL" id="LSRX01001081">
    <property type="protein sequence ID" value="OLP83935.1"/>
    <property type="molecule type" value="Genomic_DNA"/>
</dbReference>
<dbReference type="AlphaFoldDB" id="A0A1Q9CLZ5"/>
<protein>
    <recommendedName>
        <fullName evidence="3">Protein NO VEIN C-terminal domain-containing protein</fullName>
    </recommendedName>
</protein>
<comment type="caution">
    <text evidence="1">The sequence shown here is derived from an EMBL/GenBank/DDBJ whole genome shotgun (WGS) entry which is preliminary data.</text>
</comment>
<dbReference type="OrthoDB" id="426371at2759"/>
<reference evidence="1 2" key="1">
    <citation type="submission" date="2016-02" db="EMBL/GenBank/DDBJ databases">
        <title>Genome analysis of coral dinoflagellate symbionts highlights evolutionary adaptations to a symbiotic lifestyle.</title>
        <authorList>
            <person name="Aranda M."/>
            <person name="Li Y."/>
            <person name="Liew Y.J."/>
            <person name="Baumgarten S."/>
            <person name="Simakov O."/>
            <person name="Wilson M."/>
            <person name="Piel J."/>
            <person name="Ashoor H."/>
            <person name="Bougouffa S."/>
            <person name="Bajic V.B."/>
            <person name="Ryu T."/>
            <person name="Ravasi T."/>
            <person name="Bayer T."/>
            <person name="Micklem G."/>
            <person name="Kim H."/>
            <person name="Bhak J."/>
            <person name="Lajeunesse T.C."/>
            <person name="Voolstra C.R."/>
        </authorList>
    </citation>
    <scope>NUCLEOTIDE SEQUENCE [LARGE SCALE GENOMIC DNA]</scope>
    <source>
        <strain evidence="1 2">CCMP2467</strain>
    </source>
</reference>
<evidence type="ECO:0000313" key="1">
    <source>
        <dbReference type="EMBL" id="OLP83935.1"/>
    </source>
</evidence>
<dbReference type="InterPro" id="IPR052957">
    <property type="entry name" value="Auxin_embryo_med"/>
</dbReference>
<proteinExistence type="predicted"/>
<dbReference type="SUPFAM" id="SSF55874">
    <property type="entry name" value="ATPase domain of HSP90 chaperone/DNA topoisomerase II/histidine kinase"/>
    <property type="match status" value="1"/>
</dbReference>
<accession>A0A1Q9CLZ5</accession>
<dbReference type="Proteomes" id="UP000186817">
    <property type="component" value="Unassembled WGS sequence"/>
</dbReference>
<dbReference type="InterPro" id="IPR036890">
    <property type="entry name" value="HATPase_C_sf"/>
</dbReference>
<keyword evidence="2" id="KW-1185">Reference proteome</keyword>
<organism evidence="1 2">
    <name type="scientific">Symbiodinium microadriaticum</name>
    <name type="common">Dinoflagellate</name>
    <name type="synonym">Zooxanthella microadriatica</name>
    <dbReference type="NCBI Taxonomy" id="2951"/>
    <lineage>
        <taxon>Eukaryota</taxon>
        <taxon>Sar</taxon>
        <taxon>Alveolata</taxon>
        <taxon>Dinophyceae</taxon>
        <taxon>Suessiales</taxon>
        <taxon>Symbiodiniaceae</taxon>
        <taxon>Symbiodinium</taxon>
    </lineage>
</organism>
<gene>
    <name evidence="1" type="ORF">AK812_SmicGene35251</name>
</gene>